<dbReference type="Proteomes" id="UP000465609">
    <property type="component" value="Chromosome"/>
</dbReference>
<evidence type="ECO:0000313" key="2">
    <source>
        <dbReference type="Proteomes" id="UP000465609"/>
    </source>
</evidence>
<proteinExistence type="predicted"/>
<sequence length="194" mass="20897">MNHRREIHVRRTALFDTVEHAALTALTAAIDACTDRVRRQSSRAMFALITLSGSGDGAPARGQAGAVVALIETAIEANPSIAPMMLAFERWLMHPVWDTAEELTTAAGIFVSSASEELCRRAWLSGAGLNAAVDAVSAHGLRDAPPEALSLIRVACSHGIPVVWVAQRCWVVRDGLYRRIRTADPDAWTAMAAE</sequence>
<evidence type="ECO:0000313" key="1">
    <source>
        <dbReference type="EMBL" id="BBX82256.1"/>
    </source>
</evidence>
<organism evidence="1 2">
    <name type="scientific">Mycolicibacterium aubagnense</name>
    <dbReference type="NCBI Taxonomy" id="319707"/>
    <lineage>
        <taxon>Bacteria</taxon>
        <taxon>Bacillati</taxon>
        <taxon>Actinomycetota</taxon>
        <taxon>Actinomycetes</taxon>
        <taxon>Mycobacteriales</taxon>
        <taxon>Mycobacteriaceae</taxon>
        <taxon>Mycolicibacterium</taxon>
    </lineage>
</organism>
<dbReference type="EMBL" id="AP022577">
    <property type="protein sequence ID" value="BBX82256.1"/>
    <property type="molecule type" value="Genomic_DNA"/>
</dbReference>
<reference evidence="1 2" key="1">
    <citation type="journal article" date="2019" name="Emerg. Microbes Infect.">
        <title>Comprehensive subspecies identification of 175 nontuberculous mycobacteria species based on 7547 genomic profiles.</title>
        <authorList>
            <person name="Matsumoto Y."/>
            <person name="Kinjo T."/>
            <person name="Motooka D."/>
            <person name="Nabeya D."/>
            <person name="Jung N."/>
            <person name="Uechi K."/>
            <person name="Horii T."/>
            <person name="Iida T."/>
            <person name="Fujita J."/>
            <person name="Nakamura S."/>
        </authorList>
    </citation>
    <scope>NUCLEOTIDE SEQUENCE [LARGE SCALE GENOMIC DNA]</scope>
    <source>
        <strain evidence="1 2">JCM 15296</strain>
    </source>
</reference>
<accession>A0ABN5YLE6</accession>
<name>A0ABN5YLE6_9MYCO</name>
<protein>
    <submittedName>
        <fullName evidence="1">Uncharacterized protein</fullName>
    </submittedName>
</protein>
<keyword evidence="2" id="KW-1185">Reference proteome</keyword>
<gene>
    <name evidence="1" type="ORF">MAUB_01290</name>
</gene>